<feature type="domain" description="CHORD" evidence="6">
    <location>
        <begin position="5"/>
        <end position="61"/>
    </location>
</feature>
<name>A0A420ICQ7_9PEZI</name>
<dbReference type="Pfam" id="PF04968">
    <property type="entry name" value="CHORD"/>
    <property type="match status" value="2"/>
</dbReference>
<keyword evidence="1" id="KW-0479">Metal-binding</keyword>
<reference evidence="7 8" key="1">
    <citation type="journal article" date="2018" name="BMC Genomics">
        <title>Comparative genome analyses reveal sequence features reflecting distinct modes of host-adaptation between dicot and monocot powdery mildew.</title>
        <authorList>
            <person name="Wu Y."/>
            <person name="Ma X."/>
            <person name="Pan Z."/>
            <person name="Kale S.D."/>
            <person name="Song Y."/>
            <person name="King H."/>
            <person name="Zhang Q."/>
            <person name="Presley C."/>
            <person name="Deng X."/>
            <person name="Wei C.I."/>
            <person name="Xiao S."/>
        </authorList>
    </citation>
    <scope>NUCLEOTIDE SEQUENCE [LARGE SCALE GENOMIC DNA]</scope>
    <source>
        <strain evidence="7">UMSG1</strain>
    </source>
</reference>
<organism evidence="7 8">
    <name type="scientific">Golovinomyces cichoracearum</name>
    <dbReference type="NCBI Taxonomy" id="62708"/>
    <lineage>
        <taxon>Eukaryota</taxon>
        <taxon>Fungi</taxon>
        <taxon>Dikarya</taxon>
        <taxon>Ascomycota</taxon>
        <taxon>Pezizomycotina</taxon>
        <taxon>Leotiomycetes</taxon>
        <taxon>Erysiphales</taxon>
        <taxon>Erysiphaceae</taxon>
        <taxon>Golovinomyces</taxon>
    </lineage>
</organism>
<dbReference type="CDD" id="cd06466">
    <property type="entry name" value="p23_CS_SGT1_like"/>
    <property type="match status" value="1"/>
</dbReference>
<evidence type="ECO:0000259" key="5">
    <source>
        <dbReference type="PROSITE" id="PS51203"/>
    </source>
</evidence>
<keyword evidence="3" id="KW-0862">Zinc</keyword>
<evidence type="ECO:0000256" key="3">
    <source>
        <dbReference type="ARBA" id="ARBA00022833"/>
    </source>
</evidence>
<dbReference type="Proteomes" id="UP000285326">
    <property type="component" value="Unassembled WGS sequence"/>
</dbReference>
<protein>
    <submittedName>
        <fullName evidence="7">Cysteine and histidine-rich domain-containing protein 1</fullName>
    </submittedName>
</protein>
<gene>
    <name evidence="7" type="ORF">GcM1_248061</name>
</gene>
<dbReference type="InterPro" id="IPR007051">
    <property type="entry name" value="CHORD_dom"/>
</dbReference>
<evidence type="ECO:0000313" key="8">
    <source>
        <dbReference type="Proteomes" id="UP000285326"/>
    </source>
</evidence>
<dbReference type="PROSITE" id="PS51401">
    <property type="entry name" value="CHORD"/>
    <property type="match status" value="2"/>
</dbReference>
<feature type="domain" description="CHORD" evidence="6">
    <location>
        <begin position="129"/>
        <end position="189"/>
    </location>
</feature>
<dbReference type="SUPFAM" id="SSF49764">
    <property type="entry name" value="HSP20-like chaperones"/>
    <property type="match status" value="1"/>
</dbReference>
<evidence type="ECO:0000256" key="1">
    <source>
        <dbReference type="ARBA" id="ARBA00022723"/>
    </source>
</evidence>
<accession>A0A420ICQ7</accession>
<sequence>MAQKCVHQACGKIFSDAEEPCHYHPGPPIFHEGQKGWKCCKPRVLTFDEFLSISPCTTGKHSTTDLPPGIEKKQHDSANEPEKRVPSSQNDTPRAPVPIKSNAETNKPPPSVESEVDDPKLEIPKGKVCRRRACGALYSGEGRDNEICQFHPGAPIFHEGSKGYTCCKRRVLEFDEFMKIKGCKTKESHLFIGSGEMKDVKKSGGETLEAIRYNLYFFAIIVHDFYQTADTVIASFFLRNIDQALSQIEFRTTEISLNLITSDVSPKRYQKTIPLFGVIDPEKSSYRILGMKLEVKFVKAICSSWSVLRGDEQPNGDIIQAGRARNF</sequence>
<dbReference type="Gene3D" id="4.10.1130.20">
    <property type="match status" value="2"/>
</dbReference>
<dbReference type="EMBL" id="MCBS01024868">
    <property type="protein sequence ID" value="RKF72311.1"/>
    <property type="molecule type" value="Genomic_DNA"/>
</dbReference>
<dbReference type="AlphaFoldDB" id="A0A420ICQ7"/>
<comment type="caution">
    <text evidence="7">The sequence shown here is derived from an EMBL/GenBank/DDBJ whole genome shotgun (WGS) entry which is preliminary data.</text>
</comment>
<dbReference type="InterPro" id="IPR008978">
    <property type="entry name" value="HSP20-like_chaperone"/>
</dbReference>
<dbReference type="InterPro" id="IPR039790">
    <property type="entry name" value="CHRD1"/>
</dbReference>
<dbReference type="PANTHER" id="PTHR46983:SF3">
    <property type="entry name" value="CHPADIPLOID STATE MAINTENANCE PROTEIN CHPA"/>
    <property type="match status" value="1"/>
</dbReference>
<dbReference type="InterPro" id="IPR007052">
    <property type="entry name" value="CS_dom"/>
</dbReference>
<dbReference type="Pfam" id="PF04969">
    <property type="entry name" value="CS"/>
    <property type="match status" value="1"/>
</dbReference>
<feature type="domain" description="CS" evidence="5">
    <location>
        <begin position="218"/>
        <end position="309"/>
    </location>
</feature>
<dbReference type="Gene3D" id="2.60.40.790">
    <property type="match status" value="1"/>
</dbReference>
<dbReference type="GO" id="GO:0046872">
    <property type="term" value="F:metal ion binding"/>
    <property type="evidence" value="ECO:0007669"/>
    <property type="project" value="UniProtKB-KW"/>
</dbReference>
<dbReference type="PANTHER" id="PTHR46983">
    <property type="entry name" value="CYSTEINE AND HISTIDINE-RICH DOMAIN-CONTAINING PROTEIN 1"/>
    <property type="match status" value="1"/>
</dbReference>
<evidence type="ECO:0000256" key="2">
    <source>
        <dbReference type="ARBA" id="ARBA00022737"/>
    </source>
</evidence>
<keyword evidence="2" id="KW-0677">Repeat</keyword>
<dbReference type="PROSITE" id="PS51203">
    <property type="entry name" value="CS"/>
    <property type="match status" value="1"/>
</dbReference>
<evidence type="ECO:0000259" key="6">
    <source>
        <dbReference type="PROSITE" id="PS51401"/>
    </source>
</evidence>
<feature type="compositionally biased region" description="Basic and acidic residues" evidence="4">
    <location>
        <begin position="70"/>
        <end position="85"/>
    </location>
</feature>
<evidence type="ECO:0000256" key="4">
    <source>
        <dbReference type="SAM" id="MobiDB-lite"/>
    </source>
</evidence>
<evidence type="ECO:0000313" key="7">
    <source>
        <dbReference type="EMBL" id="RKF72311.1"/>
    </source>
</evidence>
<feature type="region of interest" description="Disordered" evidence="4">
    <location>
        <begin position="58"/>
        <end position="118"/>
    </location>
</feature>
<proteinExistence type="predicted"/>